<name>A0A6C0LUN0_9ZZZZ</name>
<organism evidence="1">
    <name type="scientific">viral metagenome</name>
    <dbReference type="NCBI Taxonomy" id="1070528"/>
    <lineage>
        <taxon>unclassified sequences</taxon>
        <taxon>metagenomes</taxon>
        <taxon>organismal metagenomes</taxon>
    </lineage>
</organism>
<dbReference type="AlphaFoldDB" id="A0A6C0LUN0"/>
<dbReference type="EMBL" id="MN740560">
    <property type="protein sequence ID" value="QHU33715.1"/>
    <property type="molecule type" value="Genomic_DNA"/>
</dbReference>
<reference evidence="1" key="1">
    <citation type="journal article" date="2020" name="Nature">
        <title>Giant virus diversity and host interactions through global metagenomics.</title>
        <authorList>
            <person name="Schulz F."/>
            <person name="Roux S."/>
            <person name="Paez-Espino D."/>
            <person name="Jungbluth S."/>
            <person name="Walsh D.A."/>
            <person name="Denef V.J."/>
            <person name="McMahon K.D."/>
            <person name="Konstantinidis K.T."/>
            <person name="Eloe-Fadrosh E.A."/>
            <person name="Kyrpides N.C."/>
            <person name="Woyke T."/>
        </authorList>
    </citation>
    <scope>NUCLEOTIDE SEQUENCE</scope>
    <source>
        <strain evidence="1">GVMAG-S-1016704-121</strain>
    </source>
</reference>
<proteinExistence type="predicted"/>
<accession>A0A6C0LUN0</accession>
<sequence length="47" mass="5363">MMVDVVAVAALMVMVMALSYQVEGDGVLHMTYNRVLERLKWNNIHLT</sequence>
<evidence type="ECO:0000313" key="1">
    <source>
        <dbReference type="EMBL" id="QHU33715.1"/>
    </source>
</evidence>
<protein>
    <submittedName>
        <fullName evidence="1">Uncharacterized protein</fullName>
    </submittedName>
</protein>